<protein>
    <submittedName>
        <fullName evidence="3">Glyoxalase/bleomycin resistance protein/dioxygenase</fullName>
    </submittedName>
</protein>
<evidence type="ECO:0000313" key="4">
    <source>
        <dbReference type="Proteomes" id="UP000011566"/>
    </source>
</evidence>
<comment type="caution">
    <text evidence="3">The sequence shown here is derived from an EMBL/GenBank/DDBJ whole genome shotgun (WGS) entry which is preliminary data.</text>
</comment>
<dbReference type="PATRIC" id="fig|1132509.6.peg.1187"/>
<sequence>MTDWQGVDHVQLCVPEGEDARGRATRFYTEVLGFDALDKPDSLDGTDSFWFGDGGVEIHLGPEAGTERSRRHPAFVVDDLEPIRDRLEDEGIETRTEPPIPGRERFSFRDPFGNRIECIEYED</sequence>
<dbReference type="Proteomes" id="UP000011566">
    <property type="component" value="Unassembled WGS sequence"/>
</dbReference>
<dbReference type="Pfam" id="PF00903">
    <property type="entry name" value="Glyoxalase"/>
    <property type="match status" value="1"/>
</dbReference>
<dbReference type="InterPro" id="IPR029068">
    <property type="entry name" value="Glyas_Bleomycin-R_OHBP_Dase"/>
</dbReference>
<evidence type="ECO:0000313" key="3">
    <source>
        <dbReference type="EMBL" id="EMA39914.1"/>
    </source>
</evidence>
<reference evidence="3 4" key="1">
    <citation type="journal article" date="2014" name="PLoS Genet.">
        <title>Phylogenetically driven sequencing of extremely halophilic archaea reveals strategies for static and dynamic osmo-response.</title>
        <authorList>
            <person name="Becker E.A."/>
            <person name="Seitzer P.M."/>
            <person name="Tritt A."/>
            <person name="Larsen D."/>
            <person name="Krusor M."/>
            <person name="Yao A.I."/>
            <person name="Wu D."/>
            <person name="Madern D."/>
            <person name="Eisen J.A."/>
            <person name="Darling A.E."/>
            <person name="Facciotti M.T."/>
        </authorList>
    </citation>
    <scope>NUCLEOTIDE SEQUENCE [LARGE SCALE GENOMIC DNA]</scope>
    <source>
        <strain evidence="3 4">100A6</strain>
    </source>
</reference>
<evidence type="ECO:0000256" key="1">
    <source>
        <dbReference type="SAM" id="MobiDB-lite"/>
    </source>
</evidence>
<feature type="domain" description="VOC" evidence="2">
    <location>
        <begin position="6"/>
        <end position="121"/>
    </location>
</feature>
<organism evidence="3 4">
    <name type="scientific">Halococcus hamelinensis 100A6</name>
    <dbReference type="NCBI Taxonomy" id="1132509"/>
    <lineage>
        <taxon>Archaea</taxon>
        <taxon>Methanobacteriati</taxon>
        <taxon>Methanobacteriota</taxon>
        <taxon>Stenosarchaea group</taxon>
        <taxon>Halobacteria</taxon>
        <taxon>Halobacteriales</taxon>
        <taxon>Halococcaceae</taxon>
        <taxon>Halococcus</taxon>
    </lineage>
</organism>
<name>M0M5L5_9EURY</name>
<dbReference type="PROSITE" id="PS51819">
    <property type="entry name" value="VOC"/>
    <property type="match status" value="1"/>
</dbReference>
<keyword evidence="3" id="KW-0560">Oxidoreductase</keyword>
<dbReference type="PANTHER" id="PTHR39175:SF1">
    <property type="entry name" value="FAMILY PROTEIN, PUTATIVE (AFU_ORTHOLOGUE AFUA_3G15060)-RELATED"/>
    <property type="match status" value="1"/>
</dbReference>
<dbReference type="OrthoDB" id="6111at2157"/>
<proteinExistence type="predicted"/>
<dbReference type="EMBL" id="AOMB01000014">
    <property type="protein sequence ID" value="EMA39914.1"/>
    <property type="molecule type" value="Genomic_DNA"/>
</dbReference>
<feature type="region of interest" description="Disordered" evidence="1">
    <location>
        <begin position="86"/>
        <end position="107"/>
    </location>
</feature>
<dbReference type="InterPro" id="IPR037523">
    <property type="entry name" value="VOC_core"/>
</dbReference>
<gene>
    <name evidence="3" type="ORF">C447_05163</name>
</gene>
<dbReference type="PANTHER" id="PTHR39175">
    <property type="entry name" value="FAMILY PROTEIN, PUTATIVE (AFU_ORTHOLOGUE AFUA_3G15060)-RELATED"/>
    <property type="match status" value="1"/>
</dbReference>
<keyword evidence="3" id="KW-0223">Dioxygenase</keyword>
<accession>M0M5L5</accession>
<keyword evidence="4" id="KW-1185">Reference proteome</keyword>
<dbReference type="InterPro" id="IPR004360">
    <property type="entry name" value="Glyas_Fos-R_dOase_dom"/>
</dbReference>
<dbReference type="Gene3D" id="3.10.180.10">
    <property type="entry name" value="2,3-Dihydroxybiphenyl 1,2-Dioxygenase, domain 1"/>
    <property type="match status" value="1"/>
</dbReference>
<evidence type="ECO:0000259" key="2">
    <source>
        <dbReference type="PROSITE" id="PS51819"/>
    </source>
</evidence>
<dbReference type="GO" id="GO:0051213">
    <property type="term" value="F:dioxygenase activity"/>
    <property type="evidence" value="ECO:0007669"/>
    <property type="project" value="UniProtKB-KW"/>
</dbReference>
<dbReference type="SUPFAM" id="SSF54593">
    <property type="entry name" value="Glyoxalase/Bleomycin resistance protein/Dihydroxybiphenyl dioxygenase"/>
    <property type="match status" value="1"/>
</dbReference>
<dbReference type="AlphaFoldDB" id="M0M5L5"/>
<dbReference type="RefSeq" id="WP_007691562.1">
    <property type="nucleotide sequence ID" value="NZ_AJRK01000127.1"/>
</dbReference>